<accession>A0AAW1RXB8</accession>
<name>A0AAW1RXB8_9CHLO</name>
<dbReference type="InterPro" id="IPR013083">
    <property type="entry name" value="Znf_RING/FYVE/PHD"/>
</dbReference>
<dbReference type="EC" id="2.3.2.27" evidence="2"/>
<dbReference type="PANTHER" id="PTHR46463">
    <property type="entry name" value="ZINC FINGER, RING/FYVE/PHD-TYPE"/>
    <property type="match status" value="1"/>
</dbReference>
<organism evidence="11 12">
    <name type="scientific">Apatococcus fuscideae</name>
    <dbReference type="NCBI Taxonomy" id="2026836"/>
    <lineage>
        <taxon>Eukaryota</taxon>
        <taxon>Viridiplantae</taxon>
        <taxon>Chlorophyta</taxon>
        <taxon>core chlorophytes</taxon>
        <taxon>Trebouxiophyceae</taxon>
        <taxon>Chlorellales</taxon>
        <taxon>Chlorellaceae</taxon>
        <taxon>Apatococcus</taxon>
    </lineage>
</organism>
<dbReference type="SUPFAM" id="SSF57850">
    <property type="entry name" value="RING/U-box"/>
    <property type="match status" value="1"/>
</dbReference>
<keyword evidence="5 8" id="KW-0863">Zinc-finger</keyword>
<dbReference type="SMART" id="SM00184">
    <property type="entry name" value="RING"/>
    <property type="match status" value="1"/>
</dbReference>
<evidence type="ECO:0000313" key="12">
    <source>
        <dbReference type="Proteomes" id="UP001485043"/>
    </source>
</evidence>
<feature type="compositionally biased region" description="Polar residues" evidence="9">
    <location>
        <begin position="186"/>
        <end position="201"/>
    </location>
</feature>
<keyword evidence="3" id="KW-0808">Transferase</keyword>
<evidence type="ECO:0000256" key="3">
    <source>
        <dbReference type="ARBA" id="ARBA00022679"/>
    </source>
</evidence>
<gene>
    <name evidence="11" type="ORF">WJX84_001798</name>
</gene>
<feature type="compositionally biased region" description="Polar residues" evidence="9">
    <location>
        <begin position="217"/>
        <end position="243"/>
    </location>
</feature>
<evidence type="ECO:0000256" key="1">
    <source>
        <dbReference type="ARBA" id="ARBA00000900"/>
    </source>
</evidence>
<evidence type="ECO:0000256" key="4">
    <source>
        <dbReference type="ARBA" id="ARBA00022723"/>
    </source>
</evidence>
<dbReference type="GO" id="GO:0008270">
    <property type="term" value="F:zinc ion binding"/>
    <property type="evidence" value="ECO:0007669"/>
    <property type="project" value="UniProtKB-KW"/>
</dbReference>
<evidence type="ECO:0000313" key="11">
    <source>
        <dbReference type="EMBL" id="KAK9838411.1"/>
    </source>
</evidence>
<keyword evidence="6" id="KW-0833">Ubl conjugation pathway</keyword>
<dbReference type="PANTHER" id="PTHR46463:SF78">
    <property type="entry name" value="RING-TYPE DOMAIN-CONTAINING PROTEIN"/>
    <property type="match status" value="1"/>
</dbReference>
<dbReference type="Pfam" id="PF13639">
    <property type="entry name" value="zf-RING_2"/>
    <property type="match status" value="1"/>
</dbReference>
<dbReference type="EMBL" id="JALJOV010001907">
    <property type="protein sequence ID" value="KAK9838411.1"/>
    <property type="molecule type" value="Genomic_DNA"/>
</dbReference>
<dbReference type="GO" id="GO:0061630">
    <property type="term" value="F:ubiquitin protein ligase activity"/>
    <property type="evidence" value="ECO:0007669"/>
    <property type="project" value="UniProtKB-EC"/>
</dbReference>
<dbReference type="Proteomes" id="UP001485043">
    <property type="component" value="Unassembled WGS sequence"/>
</dbReference>
<evidence type="ECO:0000256" key="5">
    <source>
        <dbReference type="ARBA" id="ARBA00022771"/>
    </source>
</evidence>
<feature type="region of interest" description="Disordered" evidence="9">
    <location>
        <begin position="173"/>
        <end position="251"/>
    </location>
</feature>
<evidence type="ECO:0000256" key="8">
    <source>
        <dbReference type="PROSITE-ProRule" id="PRU00175"/>
    </source>
</evidence>
<dbReference type="PROSITE" id="PS50089">
    <property type="entry name" value="ZF_RING_2"/>
    <property type="match status" value="1"/>
</dbReference>
<protein>
    <recommendedName>
        <fullName evidence="2">RING-type E3 ubiquitin transferase</fullName>
        <ecNumber evidence="2">2.3.2.27</ecNumber>
    </recommendedName>
</protein>
<comment type="catalytic activity">
    <reaction evidence="1">
        <text>S-ubiquitinyl-[E2 ubiquitin-conjugating enzyme]-L-cysteine + [acceptor protein]-L-lysine = [E2 ubiquitin-conjugating enzyme]-L-cysteine + N(6)-ubiquitinyl-[acceptor protein]-L-lysine.</text>
        <dbReference type="EC" id="2.3.2.27"/>
    </reaction>
</comment>
<evidence type="ECO:0000256" key="7">
    <source>
        <dbReference type="ARBA" id="ARBA00022833"/>
    </source>
</evidence>
<keyword evidence="4" id="KW-0479">Metal-binding</keyword>
<evidence type="ECO:0000256" key="9">
    <source>
        <dbReference type="SAM" id="MobiDB-lite"/>
    </source>
</evidence>
<dbReference type="Gene3D" id="3.30.40.10">
    <property type="entry name" value="Zinc/RING finger domain, C3HC4 (zinc finger)"/>
    <property type="match status" value="1"/>
</dbReference>
<dbReference type="AlphaFoldDB" id="A0AAW1RXB8"/>
<keyword evidence="12" id="KW-1185">Reference proteome</keyword>
<sequence>MSQENSGPGGSFHPPGPSCPEEASTSRSYPDSSSLTRRPSRHVNEDIELSRRAVPVLSVEPDVCSICLDSFTDEDPGKFTACGHPYHLQCIMQWAQRSRECPLCFKPLVMQEQELNELLPFGEFMPQEGRLPGGVSPQMWMGLDAWELERLLSRLTSANQANTAPDRRRIRLRPRFRNLSLHPTGDESTAEPSGTNGNNVERASGSILDFGLAGEAGSSSTQGGATPDQTSPSARWSTHSPTHSGALVHLD</sequence>
<evidence type="ECO:0000259" key="10">
    <source>
        <dbReference type="PROSITE" id="PS50089"/>
    </source>
</evidence>
<evidence type="ECO:0000256" key="6">
    <source>
        <dbReference type="ARBA" id="ARBA00022786"/>
    </source>
</evidence>
<feature type="compositionally biased region" description="Polar residues" evidence="9">
    <location>
        <begin position="23"/>
        <end position="37"/>
    </location>
</feature>
<feature type="region of interest" description="Disordered" evidence="9">
    <location>
        <begin position="1"/>
        <end position="41"/>
    </location>
</feature>
<evidence type="ECO:0000256" key="2">
    <source>
        <dbReference type="ARBA" id="ARBA00012483"/>
    </source>
</evidence>
<proteinExistence type="predicted"/>
<comment type="caution">
    <text evidence="11">The sequence shown here is derived from an EMBL/GenBank/DDBJ whole genome shotgun (WGS) entry which is preliminary data.</text>
</comment>
<dbReference type="InterPro" id="IPR001841">
    <property type="entry name" value="Znf_RING"/>
</dbReference>
<feature type="domain" description="RING-type" evidence="10">
    <location>
        <begin position="64"/>
        <end position="104"/>
    </location>
</feature>
<keyword evidence="7" id="KW-0862">Zinc</keyword>
<reference evidence="11 12" key="1">
    <citation type="journal article" date="2024" name="Nat. Commun.">
        <title>Phylogenomics reveals the evolutionary origins of lichenization in chlorophyte algae.</title>
        <authorList>
            <person name="Puginier C."/>
            <person name="Libourel C."/>
            <person name="Otte J."/>
            <person name="Skaloud P."/>
            <person name="Haon M."/>
            <person name="Grisel S."/>
            <person name="Petersen M."/>
            <person name="Berrin J.G."/>
            <person name="Delaux P.M."/>
            <person name="Dal Grande F."/>
            <person name="Keller J."/>
        </authorList>
    </citation>
    <scope>NUCLEOTIDE SEQUENCE [LARGE SCALE GENOMIC DNA]</scope>
    <source>
        <strain evidence="11 12">SAG 2523</strain>
    </source>
</reference>